<organism evidence="3 4">
    <name type="scientific">Saccoglossus kowalevskii</name>
    <name type="common">Acorn worm</name>
    <dbReference type="NCBI Taxonomy" id="10224"/>
    <lineage>
        <taxon>Eukaryota</taxon>
        <taxon>Metazoa</taxon>
        <taxon>Hemichordata</taxon>
        <taxon>Enteropneusta</taxon>
        <taxon>Harrimaniidae</taxon>
        <taxon>Saccoglossus</taxon>
    </lineage>
</organism>
<proteinExistence type="predicted"/>
<dbReference type="PANTHER" id="PTHR47034">
    <property type="entry name" value="ZINC FINGER TRANSCRIPTION FACTOR TRPS1"/>
    <property type="match status" value="1"/>
</dbReference>
<keyword evidence="3" id="KW-1185">Reference proteome</keyword>
<evidence type="ECO:0000313" key="3">
    <source>
        <dbReference type="Proteomes" id="UP000694865"/>
    </source>
</evidence>
<evidence type="ECO:0000313" key="4">
    <source>
        <dbReference type="RefSeq" id="XP_006818010.1"/>
    </source>
</evidence>
<dbReference type="InterPro" id="IPR036236">
    <property type="entry name" value="Znf_C2H2_sf"/>
</dbReference>
<dbReference type="GeneID" id="102803342"/>
<feature type="compositionally biased region" description="Basic and acidic residues" evidence="1">
    <location>
        <begin position="1"/>
        <end position="23"/>
    </location>
</feature>
<dbReference type="PANTHER" id="PTHR47034:SF2">
    <property type="entry name" value="IKAROS FAMILY ZINC FINGER 4"/>
    <property type="match status" value="1"/>
</dbReference>
<evidence type="ECO:0000256" key="1">
    <source>
        <dbReference type="SAM" id="MobiDB-lite"/>
    </source>
</evidence>
<dbReference type="Proteomes" id="UP000694865">
    <property type="component" value="Unplaced"/>
</dbReference>
<dbReference type="RefSeq" id="XP_006818010.1">
    <property type="nucleotide sequence ID" value="XM_006817947.1"/>
</dbReference>
<dbReference type="Gene3D" id="3.30.160.60">
    <property type="entry name" value="Classic Zinc Finger"/>
    <property type="match status" value="1"/>
</dbReference>
<evidence type="ECO:0000259" key="2">
    <source>
        <dbReference type="PROSITE" id="PS00028"/>
    </source>
</evidence>
<sequence>MPGRIHVKDEKVQENEVGKKDMNHQVLGSDQYRHNDELNQQQKCNTDGMKLSRLEEDGEQTNGAPKNGISIDTTPTNSNNASTPTQGVEIAFTNVMAMYGHEIDNPSPTPPMMSPQIEENNLNNNAIDYSINQQQDHLQVVHHQQQTTHIRDNVEQSDNVSDSLEEISCPSEKENVTSRQRKYPPWQNRCQNHDDEPGSSVPSRSLCVRCRIDPVSGSPIYKCEHCQIIFLDHVMFTIHMGCHGFHNPLQCNICGFRSNDRYEFTSHLTRGDHL</sequence>
<feature type="compositionally biased region" description="Low complexity" evidence="1">
    <location>
        <begin position="73"/>
        <end position="84"/>
    </location>
</feature>
<feature type="region of interest" description="Disordered" evidence="1">
    <location>
        <begin position="172"/>
        <end position="200"/>
    </location>
</feature>
<feature type="domain" description="C2H2-type" evidence="2">
    <location>
        <begin position="223"/>
        <end position="243"/>
    </location>
</feature>
<dbReference type="SMART" id="SM00355">
    <property type="entry name" value="ZnF_C2H2"/>
    <property type="match status" value="2"/>
</dbReference>
<feature type="region of interest" description="Disordered" evidence="1">
    <location>
        <begin position="57"/>
        <end position="84"/>
    </location>
</feature>
<dbReference type="PROSITE" id="PS00028">
    <property type="entry name" value="ZINC_FINGER_C2H2_1"/>
    <property type="match status" value="1"/>
</dbReference>
<accession>A0ABM0MDB9</accession>
<dbReference type="InterPro" id="IPR028440">
    <property type="entry name" value="TRPS1"/>
</dbReference>
<dbReference type="InterPro" id="IPR013087">
    <property type="entry name" value="Znf_C2H2_type"/>
</dbReference>
<gene>
    <name evidence="4" type="primary">LOC102803342</name>
</gene>
<reference evidence="4" key="1">
    <citation type="submission" date="2025-08" db="UniProtKB">
        <authorList>
            <consortium name="RefSeq"/>
        </authorList>
    </citation>
    <scope>IDENTIFICATION</scope>
    <source>
        <tissue evidence="4">Testes</tissue>
    </source>
</reference>
<name>A0ABM0MDB9_SACKO</name>
<protein>
    <submittedName>
        <fullName evidence="4">Zinc finger protein Pegasus-like</fullName>
    </submittedName>
</protein>
<dbReference type="SUPFAM" id="SSF57667">
    <property type="entry name" value="beta-beta-alpha zinc fingers"/>
    <property type="match status" value="1"/>
</dbReference>
<feature type="region of interest" description="Disordered" evidence="1">
    <location>
        <begin position="1"/>
        <end position="40"/>
    </location>
</feature>